<sequence length="352" mass="36686">MKRSRTIGSVLAGSVILALTSACTGGAGTPAGPTTGGGGAAKPLVVGVSNTLAGNGWRETMICSIKAEALASGKVDKVVVVSRNGGPTEQIQDLQNLISQGVNVLIVNPSDPEKLNAVIAEAAKQGITVVAVDSSVTAPEAHVVTNDQVAWGKLQMDALAEMIGGKGDVLYMRGIQGVAADTDRDEGVKESLKKYPGITLKEVWTGWDYTKGGEQAVQEFTAKQYDAVWTTGTDFTAVNAIKTANRNPVPVGGQESNEFVKQLSEGTKGVIVTNPAVIGGAALTVGLKVAGGEKVDRDFKITPVVYTSDKDAAKLKEMYVPNKDQTYNATISIDGLTTYTRDQLMACKGPGE</sequence>
<evidence type="ECO:0000313" key="7">
    <source>
        <dbReference type="Proteomes" id="UP000501058"/>
    </source>
</evidence>
<keyword evidence="7" id="KW-1185">Reference proteome</keyword>
<dbReference type="GO" id="GO:0030246">
    <property type="term" value="F:carbohydrate binding"/>
    <property type="evidence" value="ECO:0007669"/>
    <property type="project" value="UniProtKB-ARBA"/>
</dbReference>
<evidence type="ECO:0000256" key="2">
    <source>
        <dbReference type="ARBA" id="ARBA00007639"/>
    </source>
</evidence>
<reference evidence="6 7" key="1">
    <citation type="submission" date="2020-03" db="EMBL/GenBank/DDBJ databases">
        <title>Propioniciclava sp. nov., isolated from Hydrophilus acuminatus.</title>
        <authorList>
            <person name="Hyun D.-W."/>
            <person name="Bae J.-W."/>
        </authorList>
    </citation>
    <scope>NUCLEOTIDE SEQUENCE [LARGE SCALE GENOMIC DNA]</scope>
    <source>
        <strain evidence="6 7">HDW11</strain>
    </source>
</reference>
<dbReference type="AlphaFoldDB" id="A0A6G7Y8M9"/>
<dbReference type="InterPro" id="IPR025997">
    <property type="entry name" value="SBP_2_dom"/>
</dbReference>
<feature type="domain" description="Periplasmic binding protein" evidence="5">
    <location>
        <begin position="46"/>
        <end position="294"/>
    </location>
</feature>
<organism evidence="6 7">
    <name type="scientific">Propioniciclava coleopterorum</name>
    <dbReference type="NCBI Taxonomy" id="2714937"/>
    <lineage>
        <taxon>Bacteria</taxon>
        <taxon>Bacillati</taxon>
        <taxon>Actinomycetota</taxon>
        <taxon>Actinomycetes</taxon>
        <taxon>Propionibacteriales</taxon>
        <taxon>Propionibacteriaceae</taxon>
        <taxon>Propioniciclava</taxon>
    </lineage>
</organism>
<dbReference type="PANTHER" id="PTHR46847">
    <property type="entry name" value="D-ALLOSE-BINDING PERIPLASMIC PROTEIN-RELATED"/>
    <property type="match status" value="1"/>
</dbReference>
<evidence type="ECO:0000256" key="4">
    <source>
        <dbReference type="SAM" id="SignalP"/>
    </source>
</evidence>
<evidence type="ECO:0000313" key="6">
    <source>
        <dbReference type="EMBL" id="QIK73165.1"/>
    </source>
</evidence>
<evidence type="ECO:0000259" key="5">
    <source>
        <dbReference type="Pfam" id="PF13407"/>
    </source>
</evidence>
<evidence type="ECO:0000256" key="1">
    <source>
        <dbReference type="ARBA" id="ARBA00004196"/>
    </source>
</evidence>
<evidence type="ECO:0000256" key="3">
    <source>
        <dbReference type="ARBA" id="ARBA00022729"/>
    </source>
</evidence>
<gene>
    <name evidence="6" type="ORF">G7070_13995</name>
</gene>
<accession>A0A6G7Y8M9</accession>
<name>A0A6G7Y8M9_9ACTN</name>
<dbReference type="Pfam" id="PF13407">
    <property type="entry name" value="Peripla_BP_4"/>
    <property type="match status" value="1"/>
</dbReference>
<comment type="similarity">
    <text evidence="2">Belongs to the bacterial solute-binding protein 2 family.</text>
</comment>
<dbReference type="GO" id="GO:0030313">
    <property type="term" value="C:cell envelope"/>
    <property type="evidence" value="ECO:0007669"/>
    <property type="project" value="UniProtKB-SubCell"/>
</dbReference>
<dbReference type="Gene3D" id="3.40.50.2300">
    <property type="match status" value="2"/>
</dbReference>
<dbReference type="SUPFAM" id="SSF53822">
    <property type="entry name" value="Periplasmic binding protein-like I"/>
    <property type="match status" value="1"/>
</dbReference>
<dbReference type="PANTHER" id="PTHR46847:SF1">
    <property type="entry name" value="D-ALLOSE-BINDING PERIPLASMIC PROTEIN-RELATED"/>
    <property type="match status" value="1"/>
</dbReference>
<protein>
    <submittedName>
        <fullName evidence="6">Substrate-binding domain-containing protein</fullName>
    </submittedName>
</protein>
<keyword evidence="3 4" id="KW-0732">Signal</keyword>
<feature type="signal peptide" evidence="4">
    <location>
        <begin position="1"/>
        <end position="27"/>
    </location>
</feature>
<feature type="chain" id="PRO_5026198452" evidence="4">
    <location>
        <begin position="28"/>
        <end position="352"/>
    </location>
</feature>
<dbReference type="PROSITE" id="PS51257">
    <property type="entry name" value="PROKAR_LIPOPROTEIN"/>
    <property type="match status" value="1"/>
</dbReference>
<proteinExistence type="inferred from homology"/>
<dbReference type="EMBL" id="CP049865">
    <property type="protein sequence ID" value="QIK73165.1"/>
    <property type="molecule type" value="Genomic_DNA"/>
</dbReference>
<dbReference type="Proteomes" id="UP000501058">
    <property type="component" value="Chromosome"/>
</dbReference>
<comment type="subcellular location">
    <subcellularLocation>
        <location evidence="1">Cell envelope</location>
    </subcellularLocation>
</comment>
<dbReference type="RefSeq" id="WP_166234236.1">
    <property type="nucleotide sequence ID" value="NZ_CP049865.1"/>
</dbReference>
<dbReference type="InterPro" id="IPR028082">
    <property type="entry name" value="Peripla_BP_I"/>
</dbReference>
<dbReference type="KEGG" id="prv:G7070_13995"/>